<dbReference type="OrthoDB" id="6039950at2759"/>
<dbReference type="Proteomes" id="UP000245207">
    <property type="component" value="Unassembled WGS sequence"/>
</dbReference>
<keyword evidence="2" id="KW-1185">Reference proteome</keyword>
<dbReference type="InterPro" id="IPR000933">
    <property type="entry name" value="Glyco_hydro_29"/>
</dbReference>
<dbReference type="GO" id="GO:0005764">
    <property type="term" value="C:lysosome"/>
    <property type="evidence" value="ECO:0007669"/>
    <property type="project" value="TreeGrafter"/>
</dbReference>
<gene>
    <name evidence="1" type="ORF">CTI12_AA126150</name>
</gene>
<dbReference type="STRING" id="35608.A0A2U1NP00"/>
<organism evidence="1 2">
    <name type="scientific">Artemisia annua</name>
    <name type="common">Sweet wormwood</name>
    <dbReference type="NCBI Taxonomy" id="35608"/>
    <lineage>
        <taxon>Eukaryota</taxon>
        <taxon>Viridiplantae</taxon>
        <taxon>Streptophyta</taxon>
        <taxon>Embryophyta</taxon>
        <taxon>Tracheophyta</taxon>
        <taxon>Spermatophyta</taxon>
        <taxon>Magnoliopsida</taxon>
        <taxon>eudicotyledons</taxon>
        <taxon>Gunneridae</taxon>
        <taxon>Pentapetalae</taxon>
        <taxon>asterids</taxon>
        <taxon>campanulids</taxon>
        <taxon>Asterales</taxon>
        <taxon>Asteraceae</taxon>
        <taxon>Asteroideae</taxon>
        <taxon>Anthemideae</taxon>
        <taxon>Artemisiinae</taxon>
        <taxon>Artemisia</taxon>
    </lineage>
</organism>
<name>A0A2U1NP00_ARTAN</name>
<evidence type="ECO:0000313" key="2">
    <source>
        <dbReference type="Proteomes" id="UP000245207"/>
    </source>
</evidence>
<dbReference type="PANTHER" id="PTHR10030">
    <property type="entry name" value="ALPHA-L-FUCOSIDASE"/>
    <property type="match status" value="1"/>
</dbReference>
<dbReference type="GO" id="GO:0016139">
    <property type="term" value="P:glycoside catabolic process"/>
    <property type="evidence" value="ECO:0007669"/>
    <property type="project" value="TreeGrafter"/>
</dbReference>
<dbReference type="InterPro" id="IPR017853">
    <property type="entry name" value="GH"/>
</dbReference>
<dbReference type="EMBL" id="PKPP01002451">
    <property type="protein sequence ID" value="PWA75198.1"/>
    <property type="molecule type" value="Genomic_DNA"/>
</dbReference>
<sequence>MILNVRPKLDDAIRLNAYLTYKEIAIDTDNKGKDKISPPLFNPFAEGTAVDYGAGPKEYVHICVQHQNGHKSLTTVRGSKILAKIKFSRTSRRSFVAMALLSRTLNQSPWKDGNDDVVGELAEAAHKADIQLGVYLSSYDRHEATYGKTLEYNEYYVAQMTELLTR</sequence>
<protein>
    <submittedName>
        <fullName evidence="1">Uncharacterized protein</fullName>
    </submittedName>
</protein>
<evidence type="ECO:0000313" key="1">
    <source>
        <dbReference type="EMBL" id="PWA75198.1"/>
    </source>
</evidence>
<dbReference type="GO" id="GO:0006004">
    <property type="term" value="P:fucose metabolic process"/>
    <property type="evidence" value="ECO:0007669"/>
    <property type="project" value="TreeGrafter"/>
</dbReference>
<proteinExistence type="predicted"/>
<dbReference type="AlphaFoldDB" id="A0A2U1NP00"/>
<reference evidence="1 2" key="1">
    <citation type="journal article" date="2018" name="Mol. Plant">
        <title>The genome of Artemisia annua provides insight into the evolution of Asteraceae family and artemisinin biosynthesis.</title>
        <authorList>
            <person name="Shen Q."/>
            <person name="Zhang L."/>
            <person name="Liao Z."/>
            <person name="Wang S."/>
            <person name="Yan T."/>
            <person name="Shi P."/>
            <person name="Liu M."/>
            <person name="Fu X."/>
            <person name="Pan Q."/>
            <person name="Wang Y."/>
            <person name="Lv Z."/>
            <person name="Lu X."/>
            <person name="Zhang F."/>
            <person name="Jiang W."/>
            <person name="Ma Y."/>
            <person name="Chen M."/>
            <person name="Hao X."/>
            <person name="Li L."/>
            <person name="Tang Y."/>
            <person name="Lv G."/>
            <person name="Zhou Y."/>
            <person name="Sun X."/>
            <person name="Brodelius P.E."/>
            <person name="Rose J.K.C."/>
            <person name="Tang K."/>
        </authorList>
    </citation>
    <scope>NUCLEOTIDE SEQUENCE [LARGE SCALE GENOMIC DNA]</scope>
    <source>
        <strain evidence="2">cv. Huhao1</strain>
        <tissue evidence="1">Leaf</tissue>
    </source>
</reference>
<dbReference type="GO" id="GO:0004560">
    <property type="term" value="F:alpha-L-fucosidase activity"/>
    <property type="evidence" value="ECO:0007669"/>
    <property type="project" value="UniProtKB-EC"/>
</dbReference>
<dbReference type="SUPFAM" id="SSF51445">
    <property type="entry name" value="(Trans)glycosidases"/>
    <property type="match status" value="1"/>
</dbReference>
<dbReference type="Gene3D" id="3.20.20.80">
    <property type="entry name" value="Glycosidases"/>
    <property type="match status" value="1"/>
</dbReference>
<dbReference type="PANTHER" id="PTHR10030:SF27">
    <property type="entry name" value="ALPHA-L-FUCOSIDASE 1"/>
    <property type="match status" value="1"/>
</dbReference>
<accession>A0A2U1NP00</accession>
<comment type="caution">
    <text evidence="1">The sequence shown here is derived from an EMBL/GenBank/DDBJ whole genome shotgun (WGS) entry which is preliminary data.</text>
</comment>